<keyword evidence="4" id="KW-0548">Nucleotidyltransferase</keyword>
<dbReference type="Gene3D" id="1.10.10.60">
    <property type="entry name" value="Homeodomain-like"/>
    <property type="match status" value="1"/>
</dbReference>
<feature type="domain" description="RNA polymerase sigma factor 54 DNA-binding" evidence="10">
    <location>
        <begin position="365"/>
        <end position="522"/>
    </location>
</feature>
<evidence type="ECO:0000259" key="10">
    <source>
        <dbReference type="Pfam" id="PF04552"/>
    </source>
</evidence>
<dbReference type="PIRSF" id="PIRSF000774">
    <property type="entry name" value="RpoN"/>
    <property type="match status" value="1"/>
</dbReference>
<dbReference type="PANTHER" id="PTHR32248:SF4">
    <property type="entry name" value="RNA POLYMERASE SIGMA-54 FACTOR"/>
    <property type="match status" value="1"/>
</dbReference>
<dbReference type="Proteomes" id="UP001487296">
    <property type="component" value="Unassembled WGS sequence"/>
</dbReference>
<evidence type="ECO:0000256" key="8">
    <source>
        <dbReference type="ARBA" id="ARBA00023163"/>
    </source>
</evidence>
<feature type="compositionally biased region" description="Acidic residues" evidence="9">
    <location>
        <begin position="77"/>
        <end position="89"/>
    </location>
</feature>
<dbReference type="Pfam" id="PF00309">
    <property type="entry name" value="Sigma54_AID"/>
    <property type="match status" value="1"/>
</dbReference>
<feature type="compositionally biased region" description="Basic and acidic residues" evidence="9">
    <location>
        <begin position="66"/>
        <end position="76"/>
    </location>
</feature>
<evidence type="ECO:0000256" key="3">
    <source>
        <dbReference type="ARBA" id="ARBA00022679"/>
    </source>
</evidence>
<keyword evidence="5" id="KW-0805">Transcription regulation</keyword>
<keyword evidence="13" id="KW-1185">Reference proteome</keyword>
<dbReference type="Gene3D" id="1.10.10.1330">
    <property type="entry name" value="RNA polymerase sigma-54 factor, core-binding domain"/>
    <property type="match status" value="1"/>
</dbReference>
<keyword evidence="6" id="KW-0731">Sigma factor</keyword>
<evidence type="ECO:0000313" key="13">
    <source>
        <dbReference type="Proteomes" id="UP001487296"/>
    </source>
</evidence>
<evidence type="ECO:0000256" key="7">
    <source>
        <dbReference type="ARBA" id="ARBA00023125"/>
    </source>
</evidence>
<keyword evidence="3" id="KW-0808">Transferase</keyword>
<dbReference type="Pfam" id="PF04552">
    <property type="entry name" value="Sigma54_DBD"/>
    <property type="match status" value="1"/>
</dbReference>
<dbReference type="InterPro" id="IPR007634">
    <property type="entry name" value="RNA_pol_sigma_54_DNA-bd"/>
</dbReference>
<dbReference type="PROSITE" id="PS50044">
    <property type="entry name" value="SIGMA54_3"/>
    <property type="match status" value="1"/>
</dbReference>
<organism evidence="12 13">
    <name type="scientific">Hallella faecis</name>
    <dbReference type="NCBI Taxonomy" id="2841596"/>
    <lineage>
        <taxon>Bacteria</taxon>
        <taxon>Pseudomonadati</taxon>
        <taxon>Bacteroidota</taxon>
        <taxon>Bacteroidia</taxon>
        <taxon>Bacteroidales</taxon>
        <taxon>Prevotellaceae</taxon>
        <taxon>Hallella</taxon>
    </lineage>
</organism>
<dbReference type="InterPro" id="IPR000394">
    <property type="entry name" value="RNA_pol_sigma_54"/>
</dbReference>
<feature type="compositionally biased region" description="Basic and acidic residues" evidence="9">
    <location>
        <begin position="97"/>
        <end position="107"/>
    </location>
</feature>
<keyword evidence="7" id="KW-0238">DNA-binding</keyword>
<reference evidence="12 13" key="1">
    <citation type="submission" date="2024-04" db="EMBL/GenBank/DDBJ databases">
        <title>Human intestinal bacterial collection.</title>
        <authorList>
            <person name="Pauvert C."/>
            <person name="Hitch T.C.A."/>
            <person name="Clavel T."/>
        </authorList>
    </citation>
    <scope>NUCLEOTIDE SEQUENCE [LARGE SCALE GENOMIC DNA]</scope>
    <source>
        <strain evidence="12 13">CLA-AA-H145</strain>
    </source>
</reference>
<name>A0ABV1FP87_9BACT</name>
<comment type="caution">
    <text evidence="12">The sequence shown here is derived from an EMBL/GenBank/DDBJ whole genome shotgun (WGS) entry which is preliminary data.</text>
</comment>
<evidence type="ECO:0000259" key="11">
    <source>
        <dbReference type="Pfam" id="PF04963"/>
    </source>
</evidence>
<sequence length="523" mass="59985">MSQKLIQTQTLSQTQQQRLSQQQMLQVKLLEMPLAELEQNIDVELDDNPALEATHDDLDDIQTDNASHDNEPHDAADNDVQDSTNDDSMETAMADDNYERKSEREEREEALDNALANLGSDDEMPQASPYAQSDNNDNADYEETVWGDTTSFYDNLKEQMGMLELTDQQQEVMEYLIGSLDDDGILRKPLDDITDELAIYYGIDVAEAEVENLLHKLQTFEPAGIGARSLQECLLLQVQRRPAGKLKDLMTRVLNEQYEEFTKKHWDKIAAALNLTSEQAQAVHQEILRLNPKPGAALGETMGRNTQQITPDFIVDTDDEGHISFTINHGRVPDLRVSADFANMVDHYKNHKQTMTRTDKEALLYAKEKVEKAQGYIEAIRQRHHTLYVTMKAIINWQKKFFQDGDEADLKPMVLKDIAEKTGLDITTISRVSNQKYAQTRWGTFRLRFFFTDKYITKDGEEMSTRKIKLALKELIDNEDKKKPLSDDVLAQEMKKKGFPVARRTIAKYREQLHLPVARLRKA</sequence>
<dbReference type="NCBIfam" id="TIGR02395">
    <property type="entry name" value="rpoN_sigma"/>
    <property type="match status" value="1"/>
</dbReference>
<comment type="similarity">
    <text evidence="1">Belongs to the sigma-54 factor family.</text>
</comment>
<evidence type="ECO:0000256" key="6">
    <source>
        <dbReference type="ARBA" id="ARBA00023082"/>
    </source>
</evidence>
<proteinExistence type="inferred from homology"/>
<dbReference type="EMBL" id="JBBNFP010000009">
    <property type="protein sequence ID" value="MEQ2486219.1"/>
    <property type="molecule type" value="Genomic_DNA"/>
</dbReference>
<dbReference type="PRINTS" id="PR00045">
    <property type="entry name" value="SIGMA54FCT"/>
</dbReference>
<evidence type="ECO:0000256" key="1">
    <source>
        <dbReference type="ARBA" id="ARBA00008798"/>
    </source>
</evidence>
<evidence type="ECO:0000256" key="9">
    <source>
        <dbReference type="SAM" id="MobiDB-lite"/>
    </source>
</evidence>
<evidence type="ECO:0000256" key="5">
    <source>
        <dbReference type="ARBA" id="ARBA00023015"/>
    </source>
</evidence>
<dbReference type="InterPro" id="IPR038709">
    <property type="entry name" value="RpoN_core-bd_sf"/>
</dbReference>
<keyword evidence="8" id="KW-0804">Transcription</keyword>
<evidence type="ECO:0000256" key="4">
    <source>
        <dbReference type="ARBA" id="ARBA00022695"/>
    </source>
</evidence>
<dbReference type="RefSeq" id="WP_215759293.1">
    <property type="nucleotide sequence ID" value="NZ_JAHKBE010000009.1"/>
</dbReference>
<evidence type="ECO:0000313" key="12">
    <source>
        <dbReference type="EMBL" id="MEQ2486219.1"/>
    </source>
</evidence>
<dbReference type="Pfam" id="PF04963">
    <property type="entry name" value="Sigma54_CBD"/>
    <property type="match status" value="1"/>
</dbReference>
<dbReference type="InterPro" id="IPR007046">
    <property type="entry name" value="RNA_pol_sigma_54_core-bd"/>
</dbReference>
<dbReference type="PROSITE" id="PS00718">
    <property type="entry name" value="SIGMA54_2"/>
    <property type="match status" value="1"/>
</dbReference>
<dbReference type="PANTHER" id="PTHR32248">
    <property type="entry name" value="RNA POLYMERASE SIGMA-54 FACTOR"/>
    <property type="match status" value="1"/>
</dbReference>
<keyword evidence="2" id="KW-0240">DNA-directed RNA polymerase</keyword>
<evidence type="ECO:0000256" key="2">
    <source>
        <dbReference type="ARBA" id="ARBA00022478"/>
    </source>
</evidence>
<accession>A0ABV1FP87</accession>
<feature type="region of interest" description="Disordered" evidence="9">
    <location>
        <begin position="41"/>
        <end position="141"/>
    </location>
</feature>
<feature type="domain" description="RNA polymerase sigma factor 54 core-binding" evidence="11">
    <location>
        <begin position="148"/>
        <end position="340"/>
    </location>
</feature>
<gene>
    <name evidence="12" type="primary">rpoN</name>
    <name evidence="12" type="ORF">AAAT34_04010</name>
</gene>
<protein>
    <submittedName>
        <fullName evidence="12">RNA polymerase factor sigma-54</fullName>
    </submittedName>
</protein>